<organism evidence="4 5">
    <name type="scientific">Sphingobium chlorophenolicum</name>
    <dbReference type="NCBI Taxonomy" id="46429"/>
    <lineage>
        <taxon>Bacteria</taxon>
        <taxon>Pseudomonadati</taxon>
        <taxon>Pseudomonadota</taxon>
        <taxon>Alphaproteobacteria</taxon>
        <taxon>Sphingomonadales</taxon>
        <taxon>Sphingomonadaceae</taxon>
        <taxon>Sphingobium</taxon>
    </lineage>
</organism>
<dbReference type="InterPro" id="IPR002068">
    <property type="entry name" value="A-crystallin/Hsp20_dom"/>
</dbReference>
<dbReference type="SUPFAM" id="SSF49764">
    <property type="entry name" value="HSP20-like chaperones"/>
    <property type="match status" value="1"/>
</dbReference>
<comment type="similarity">
    <text evidence="1 2">Belongs to the small heat shock protein (HSP20) family.</text>
</comment>
<comment type="caution">
    <text evidence="4">The sequence shown here is derived from an EMBL/GenBank/DDBJ whole genome shotgun (WGS) entry which is preliminary data.</text>
</comment>
<keyword evidence="4" id="KW-0346">Stress response</keyword>
<evidence type="ECO:0000259" key="3">
    <source>
        <dbReference type="PROSITE" id="PS01031"/>
    </source>
</evidence>
<dbReference type="PANTHER" id="PTHR11527">
    <property type="entry name" value="HEAT-SHOCK PROTEIN 20 FAMILY MEMBER"/>
    <property type="match status" value="1"/>
</dbReference>
<reference evidence="4 5" key="1">
    <citation type="submission" date="2014-02" db="EMBL/GenBank/DDBJ databases">
        <title>Whole genome sequence of Sphingobium chlorophenolicum NBRC 16172.</title>
        <authorList>
            <person name="Gan H.M."/>
            <person name="Gan H.Y."/>
            <person name="Chew T.H."/>
            <person name="Savka M.A."/>
        </authorList>
    </citation>
    <scope>NUCLEOTIDE SEQUENCE [LARGE SCALE GENOMIC DNA]</scope>
    <source>
        <strain evidence="4 5">NBRC 16172</strain>
    </source>
</reference>
<dbReference type="InterPro" id="IPR031107">
    <property type="entry name" value="Small_HSP"/>
</dbReference>
<sequence length="164" mass="18470">MTDFRSLIPFGRSNLFRTGFDPFADLRKEMDRLNDDLGRGWLTGGDGSSRGFNLPRVDIAETDKGLELTAELPGFDEKDVSLDVQDDVLTIKAEHNEDREEKDEKKNYHLIERSRGSYLRRVALPFEADADKASAHLEKGLLKVIVPRLATEASKPRQIPVGSK</sequence>
<dbReference type="Pfam" id="PF00011">
    <property type="entry name" value="HSP20"/>
    <property type="match status" value="1"/>
</dbReference>
<dbReference type="CDD" id="cd06464">
    <property type="entry name" value="ACD_sHsps-like"/>
    <property type="match status" value="1"/>
</dbReference>
<gene>
    <name evidence="4" type="ORF">BV95_02827</name>
</gene>
<feature type="domain" description="SHSP" evidence="3">
    <location>
        <begin position="48"/>
        <end position="164"/>
    </location>
</feature>
<dbReference type="eggNOG" id="COG0071">
    <property type="taxonomic scope" value="Bacteria"/>
</dbReference>
<dbReference type="InterPro" id="IPR008978">
    <property type="entry name" value="HSP20-like_chaperone"/>
</dbReference>
<name>A0A081RCJ3_SPHCR</name>
<dbReference type="PROSITE" id="PS01031">
    <property type="entry name" value="SHSP"/>
    <property type="match status" value="1"/>
</dbReference>
<dbReference type="EMBL" id="JFHR01000032">
    <property type="protein sequence ID" value="KEQ52916.1"/>
    <property type="molecule type" value="Genomic_DNA"/>
</dbReference>
<dbReference type="PATRIC" id="fig|46429.4.peg.2799"/>
<accession>A0A081RCJ3</accession>
<protein>
    <submittedName>
        <fullName evidence="4">Molecular chaperone (Small heat shock protein)</fullName>
    </submittedName>
</protein>
<dbReference type="Proteomes" id="UP000028411">
    <property type="component" value="Unassembled WGS sequence"/>
</dbReference>
<dbReference type="OrthoDB" id="9808910at2"/>
<evidence type="ECO:0000313" key="4">
    <source>
        <dbReference type="EMBL" id="KEQ52916.1"/>
    </source>
</evidence>
<evidence type="ECO:0000256" key="1">
    <source>
        <dbReference type="PROSITE-ProRule" id="PRU00285"/>
    </source>
</evidence>
<proteinExistence type="inferred from homology"/>
<evidence type="ECO:0000256" key="2">
    <source>
        <dbReference type="RuleBase" id="RU003616"/>
    </source>
</evidence>
<evidence type="ECO:0000313" key="5">
    <source>
        <dbReference type="Proteomes" id="UP000028411"/>
    </source>
</evidence>
<dbReference type="AlphaFoldDB" id="A0A081RCJ3"/>
<dbReference type="Gene3D" id="2.60.40.790">
    <property type="match status" value="1"/>
</dbReference>